<evidence type="ECO:0000313" key="2">
    <source>
        <dbReference type="Proteomes" id="UP001221686"/>
    </source>
</evidence>
<evidence type="ECO:0000313" key="1">
    <source>
        <dbReference type="EMBL" id="MDC0723649.1"/>
    </source>
</evidence>
<dbReference type="EMBL" id="JAQNDL010000005">
    <property type="protein sequence ID" value="MDC0723649.1"/>
    <property type="molecule type" value="Genomic_DNA"/>
</dbReference>
<comment type="caution">
    <text evidence="1">The sequence shown here is derived from an EMBL/GenBank/DDBJ whole genome shotgun (WGS) entry which is preliminary data.</text>
</comment>
<gene>
    <name evidence="1" type="ORF">POL25_42595</name>
</gene>
<evidence type="ECO:0008006" key="3">
    <source>
        <dbReference type="Google" id="ProtNLM"/>
    </source>
</evidence>
<accession>A0ABT5ECQ1</accession>
<organism evidence="1 2">
    <name type="scientific">Nannocystis bainbridge</name>
    <dbReference type="NCBI Taxonomy" id="2995303"/>
    <lineage>
        <taxon>Bacteria</taxon>
        <taxon>Pseudomonadati</taxon>
        <taxon>Myxococcota</taxon>
        <taxon>Polyangia</taxon>
        <taxon>Nannocystales</taxon>
        <taxon>Nannocystaceae</taxon>
        <taxon>Nannocystis</taxon>
    </lineage>
</organism>
<dbReference type="NCBIfam" id="NF047593">
    <property type="entry name" value="IS66_ISAeme5_TnpA"/>
    <property type="match status" value="1"/>
</dbReference>
<keyword evidence="2" id="KW-1185">Reference proteome</keyword>
<name>A0ABT5ECQ1_9BACT</name>
<protein>
    <recommendedName>
        <fullName evidence="3">Transposase</fullName>
    </recommendedName>
</protein>
<sequence>MTAWASSGLSCKDYAARAGVNPRTLTWWKSKLASVGAAGPAPVSFVEVTEQLTAPASSEVAVIAVLSAARLGGAGPGLTAHPRLPGHVDMMTA</sequence>
<dbReference type="Proteomes" id="UP001221686">
    <property type="component" value="Unassembled WGS sequence"/>
</dbReference>
<reference evidence="1 2" key="1">
    <citation type="submission" date="2022-11" db="EMBL/GenBank/DDBJ databases">
        <title>Minimal conservation of predation-associated metabolite biosynthetic gene clusters underscores biosynthetic potential of Myxococcota including descriptions for ten novel species: Archangium lansinium sp. nov., Myxococcus landrumus sp. nov., Nannocystis bai.</title>
        <authorList>
            <person name="Ahearne A."/>
            <person name="Stevens C."/>
            <person name="Dowd S."/>
        </authorList>
    </citation>
    <scope>NUCLEOTIDE SEQUENCE [LARGE SCALE GENOMIC DNA]</scope>
    <source>
        <strain evidence="1 2">BB15-2</strain>
    </source>
</reference>
<proteinExistence type="predicted"/>